<keyword evidence="3" id="KW-1185">Reference proteome</keyword>
<sequence length="71" mass="8287">MDRKTRKRWSLILLVVWLPAYLVLAWWLLAWVGDLYGGRPPGWLELPLYVVLAFAWAVPFRRVFSGTGRGE</sequence>
<dbReference type="OrthoDB" id="7510023at2"/>
<dbReference type="STRING" id="1945662.B0A89_01485"/>
<organism evidence="2 3">
    <name type="scientific">Paracoccus contaminans</name>
    <dbReference type="NCBI Taxonomy" id="1945662"/>
    <lineage>
        <taxon>Bacteria</taxon>
        <taxon>Pseudomonadati</taxon>
        <taxon>Pseudomonadota</taxon>
        <taxon>Alphaproteobacteria</taxon>
        <taxon>Rhodobacterales</taxon>
        <taxon>Paracoccaceae</taxon>
        <taxon>Paracoccus</taxon>
    </lineage>
</organism>
<keyword evidence="1" id="KW-1133">Transmembrane helix</keyword>
<dbReference type="InterPro" id="IPR021265">
    <property type="entry name" value="DUF2842"/>
</dbReference>
<reference evidence="2 3" key="1">
    <citation type="submission" date="2017-03" db="EMBL/GenBank/DDBJ databases">
        <title>Genome sequence of Paracoccus contaminans isolated from a water microcosm.</title>
        <authorList>
            <person name="Aurass P."/>
            <person name="Karste S."/>
            <person name="Trost E."/>
            <person name="Glaeser S.P."/>
            <person name="Kaempfer P."/>
            <person name="Flieger A."/>
        </authorList>
    </citation>
    <scope>NUCLEOTIDE SEQUENCE [LARGE SCALE GENOMIC DNA]</scope>
    <source>
        <strain evidence="3">RKI 16-01929T\LMG 29738T\CCM 8701T\CIP 111112T</strain>
    </source>
</reference>
<evidence type="ECO:0000313" key="2">
    <source>
        <dbReference type="EMBL" id="ARJ68515.1"/>
    </source>
</evidence>
<name>A0A1W6CUK3_9RHOB</name>
<feature type="transmembrane region" description="Helical" evidence="1">
    <location>
        <begin position="44"/>
        <end position="64"/>
    </location>
</feature>
<evidence type="ECO:0008006" key="4">
    <source>
        <dbReference type="Google" id="ProtNLM"/>
    </source>
</evidence>
<keyword evidence="1" id="KW-0812">Transmembrane</keyword>
<accession>A0A1W6CUK3</accession>
<dbReference type="Pfam" id="PF11003">
    <property type="entry name" value="DUF2842"/>
    <property type="match status" value="1"/>
</dbReference>
<dbReference type="AlphaFoldDB" id="A0A1W6CUK3"/>
<dbReference type="KEGG" id="pcon:B0A89_01485"/>
<proteinExistence type="predicted"/>
<gene>
    <name evidence="2" type="ORF">B0A89_01485</name>
</gene>
<dbReference type="Proteomes" id="UP000193017">
    <property type="component" value="Chromosome"/>
</dbReference>
<dbReference type="EMBL" id="CP020612">
    <property type="protein sequence ID" value="ARJ68515.1"/>
    <property type="molecule type" value="Genomic_DNA"/>
</dbReference>
<evidence type="ECO:0000313" key="3">
    <source>
        <dbReference type="Proteomes" id="UP000193017"/>
    </source>
</evidence>
<dbReference type="RefSeq" id="WP_085376624.1">
    <property type="nucleotide sequence ID" value="NZ_CP020612.1"/>
</dbReference>
<evidence type="ECO:0000256" key="1">
    <source>
        <dbReference type="SAM" id="Phobius"/>
    </source>
</evidence>
<keyword evidence="1" id="KW-0472">Membrane</keyword>
<protein>
    <recommendedName>
        <fullName evidence="4">DUF2842 domain-containing protein</fullName>
    </recommendedName>
</protein>
<feature type="transmembrane region" description="Helical" evidence="1">
    <location>
        <begin position="12"/>
        <end position="32"/>
    </location>
</feature>